<comment type="caution">
    <text evidence="3">The sequence shown here is derived from an EMBL/GenBank/DDBJ whole genome shotgun (WGS) entry which is preliminary data.</text>
</comment>
<proteinExistence type="predicted"/>
<dbReference type="Proteomes" id="UP001432322">
    <property type="component" value="Unassembled WGS sequence"/>
</dbReference>
<feature type="region of interest" description="Disordered" evidence="1">
    <location>
        <begin position="32"/>
        <end position="72"/>
    </location>
</feature>
<feature type="region of interest" description="Disordered" evidence="1">
    <location>
        <begin position="118"/>
        <end position="150"/>
    </location>
</feature>
<evidence type="ECO:0000256" key="2">
    <source>
        <dbReference type="SAM" id="Phobius"/>
    </source>
</evidence>
<sequence length="150" mass="16433">MTVYIVVPVLIVCIFIAVIYCNYKRINECCKRRKDSKPQKKSGTTSMFNTPSPKPGLPISGSESAPASDDMGYRTVHRSATVHTGDPAFTQPVARLQKDGGKISDEKTVEIVKAIERGLARSQRDGVDDHKTDWGKTQPGGNELVDGLKK</sequence>
<name>A0AAV5US27_9BILA</name>
<feature type="compositionally biased region" description="Basic and acidic residues" evidence="1">
    <location>
        <begin position="118"/>
        <end position="134"/>
    </location>
</feature>
<keyword evidence="4" id="KW-1185">Reference proteome</keyword>
<feature type="non-terminal residue" evidence="3">
    <location>
        <position position="150"/>
    </location>
</feature>
<keyword evidence="2" id="KW-0812">Transmembrane</keyword>
<accession>A0AAV5US27</accession>
<keyword evidence="2" id="KW-0472">Membrane</keyword>
<dbReference type="AlphaFoldDB" id="A0AAV5US27"/>
<reference evidence="3" key="1">
    <citation type="submission" date="2023-10" db="EMBL/GenBank/DDBJ databases">
        <title>Genome assembly of Pristionchus species.</title>
        <authorList>
            <person name="Yoshida K."/>
            <person name="Sommer R.J."/>
        </authorList>
    </citation>
    <scope>NUCLEOTIDE SEQUENCE</scope>
    <source>
        <strain evidence="3">RS5133</strain>
    </source>
</reference>
<gene>
    <name evidence="3" type="ORF">PFISCL1PPCAC_340</name>
</gene>
<evidence type="ECO:0000313" key="3">
    <source>
        <dbReference type="EMBL" id="GMT09043.1"/>
    </source>
</evidence>
<dbReference type="EMBL" id="BTSY01000001">
    <property type="protein sequence ID" value="GMT09043.1"/>
    <property type="molecule type" value="Genomic_DNA"/>
</dbReference>
<evidence type="ECO:0000313" key="4">
    <source>
        <dbReference type="Proteomes" id="UP001432322"/>
    </source>
</evidence>
<feature type="compositionally biased region" description="Polar residues" evidence="1">
    <location>
        <begin position="41"/>
        <end position="51"/>
    </location>
</feature>
<keyword evidence="2" id="KW-1133">Transmembrane helix</keyword>
<feature type="transmembrane region" description="Helical" evidence="2">
    <location>
        <begin position="6"/>
        <end position="23"/>
    </location>
</feature>
<evidence type="ECO:0000256" key="1">
    <source>
        <dbReference type="SAM" id="MobiDB-lite"/>
    </source>
</evidence>
<protein>
    <submittedName>
        <fullName evidence="3">Uncharacterized protein</fullName>
    </submittedName>
</protein>
<organism evidence="3 4">
    <name type="scientific">Pristionchus fissidentatus</name>
    <dbReference type="NCBI Taxonomy" id="1538716"/>
    <lineage>
        <taxon>Eukaryota</taxon>
        <taxon>Metazoa</taxon>
        <taxon>Ecdysozoa</taxon>
        <taxon>Nematoda</taxon>
        <taxon>Chromadorea</taxon>
        <taxon>Rhabditida</taxon>
        <taxon>Rhabditina</taxon>
        <taxon>Diplogasteromorpha</taxon>
        <taxon>Diplogasteroidea</taxon>
        <taxon>Neodiplogasteridae</taxon>
        <taxon>Pristionchus</taxon>
    </lineage>
</organism>